<reference evidence="1 2" key="1">
    <citation type="journal article" date="2019" name="Nat. Ecol. Evol.">
        <title>Megaphylogeny resolves global patterns of mushroom evolution.</title>
        <authorList>
            <person name="Varga T."/>
            <person name="Krizsan K."/>
            <person name="Foldi C."/>
            <person name="Dima B."/>
            <person name="Sanchez-Garcia M."/>
            <person name="Sanchez-Ramirez S."/>
            <person name="Szollosi G.J."/>
            <person name="Szarkandi J.G."/>
            <person name="Papp V."/>
            <person name="Albert L."/>
            <person name="Andreopoulos W."/>
            <person name="Angelini C."/>
            <person name="Antonin V."/>
            <person name="Barry K.W."/>
            <person name="Bougher N.L."/>
            <person name="Buchanan P."/>
            <person name="Buyck B."/>
            <person name="Bense V."/>
            <person name="Catcheside P."/>
            <person name="Chovatia M."/>
            <person name="Cooper J."/>
            <person name="Damon W."/>
            <person name="Desjardin D."/>
            <person name="Finy P."/>
            <person name="Geml J."/>
            <person name="Haridas S."/>
            <person name="Hughes K."/>
            <person name="Justo A."/>
            <person name="Karasinski D."/>
            <person name="Kautmanova I."/>
            <person name="Kiss B."/>
            <person name="Kocsube S."/>
            <person name="Kotiranta H."/>
            <person name="LaButti K.M."/>
            <person name="Lechner B.E."/>
            <person name="Liimatainen K."/>
            <person name="Lipzen A."/>
            <person name="Lukacs Z."/>
            <person name="Mihaltcheva S."/>
            <person name="Morgado L.N."/>
            <person name="Niskanen T."/>
            <person name="Noordeloos M.E."/>
            <person name="Ohm R.A."/>
            <person name="Ortiz-Santana B."/>
            <person name="Ovrebo C."/>
            <person name="Racz N."/>
            <person name="Riley R."/>
            <person name="Savchenko A."/>
            <person name="Shiryaev A."/>
            <person name="Soop K."/>
            <person name="Spirin V."/>
            <person name="Szebenyi C."/>
            <person name="Tomsovsky M."/>
            <person name="Tulloss R.E."/>
            <person name="Uehling J."/>
            <person name="Grigoriev I.V."/>
            <person name="Vagvolgyi C."/>
            <person name="Papp T."/>
            <person name="Martin F.M."/>
            <person name="Miettinen O."/>
            <person name="Hibbett D.S."/>
            <person name="Nagy L.G."/>
        </authorList>
    </citation>
    <scope>NUCLEOTIDE SEQUENCE [LARGE SCALE GENOMIC DNA]</scope>
    <source>
        <strain evidence="1 2">NL-1719</strain>
    </source>
</reference>
<gene>
    <name evidence="1" type="ORF">BDN72DRAFT_900015</name>
</gene>
<evidence type="ECO:0000313" key="1">
    <source>
        <dbReference type="EMBL" id="TFK66256.1"/>
    </source>
</evidence>
<protein>
    <submittedName>
        <fullName evidence="1">Uncharacterized protein</fullName>
    </submittedName>
</protein>
<name>A0ACD3AL39_9AGAR</name>
<keyword evidence="2" id="KW-1185">Reference proteome</keyword>
<accession>A0ACD3AL39</accession>
<dbReference type="EMBL" id="ML208411">
    <property type="protein sequence ID" value="TFK66256.1"/>
    <property type="molecule type" value="Genomic_DNA"/>
</dbReference>
<organism evidence="1 2">
    <name type="scientific">Pluteus cervinus</name>
    <dbReference type="NCBI Taxonomy" id="181527"/>
    <lineage>
        <taxon>Eukaryota</taxon>
        <taxon>Fungi</taxon>
        <taxon>Dikarya</taxon>
        <taxon>Basidiomycota</taxon>
        <taxon>Agaricomycotina</taxon>
        <taxon>Agaricomycetes</taxon>
        <taxon>Agaricomycetidae</taxon>
        <taxon>Agaricales</taxon>
        <taxon>Pluteineae</taxon>
        <taxon>Pluteaceae</taxon>
        <taxon>Pluteus</taxon>
    </lineage>
</organism>
<proteinExistence type="predicted"/>
<evidence type="ECO:0000313" key="2">
    <source>
        <dbReference type="Proteomes" id="UP000308600"/>
    </source>
</evidence>
<sequence>MQTKFLVAFILSCTAAFVASAPVPEPTPAPVVDELAFAKRQDSSSSSQSLTISLPIGGGGGMHPDTCRYGCTYELDESTENDQNSSTNSESDDDSAVYPQPSSPNLLEATRFLEPQVAD</sequence>
<dbReference type="Proteomes" id="UP000308600">
    <property type="component" value="Unassembled WGS sequence"/>
</dbReference>